<name>A0A3E5F568_BACUN</name>
<reference evidence="1 2" key="1">
    <citation type="submission" date="2018-08" db="EMBL/GenBank/DDBJ databases">
        <title>A genome reference for cultivated species of the human gut microbiota.</title>
        <authorList>
            <person name="Zou Y."/>
            <person name="Xue W."/>
            <person name="Luo G."/>
        </authorList>
    </citation>
    <scope>NUCLEOTIDE SEQUENCE [LARGE SCALE GENOMIC DNA]</scope>
    <source>
        <strain evidence="1 2">OM03-4</strain>
    </source>
</reference>
<dbReference type="InterPro" id="IPR012332">
    <property type="entry name" value="Autotransporter_pectin_lyase_C"/>
</dbReference>
<evidence type="ECO:0000313" key="2">
    <source>
        <dbReference type="Proteomes" id="UP000260759"/>
    </source>
</evidence>
<gene>
    <name evidence="1" type="ORF">DXB37_03545</name>
</gene>
<comment type="caution">
    <text evidence="1">The sequence shown here is derived from an EMBL/GenBank/DDBJ whole genome shotgun (WGS) entry which is preliminary data.</text>
</comment>
<accession>A0A3E5F568</accession>
<sequence>MATFLITACSNENDEELISTSTTGILSATVEGNHSSTRAGFASDGKFYWSQNDRLGVTTSQNASSFSALSLKNGSGTASGTFDGTINGTIGDYAVYPYCDNHNINDATLTYNFPTSYTYNKVDADYFTTVQGEGNSFNPAMWGKIVNGAVQMKHLGGVFCIKVPKMPIKAGILSLIVDKKITGNFTVDLNGEIPVIESTETSTNENNTVTITFSDATQDQPGVFYVPVPTGTYDVRIKVTENQSSPEKVNVAAGTYTIARCDLKKIELTNGNIDATVPTESNSLDDAATALENSDAVTVTGEVSSNSSISIPAASDGTAETAKSLSLEKVASGACLTVLDANSSGSTDNSVDNFTLSIPINETAKFEPLDVTITMPNTTVALTGNAGAAIYGTVTSETADNTLVIGNGVEVKKVVVKKGNIRVNKGAKLVAIEKSSDNQATTVTVYKEDGAEIPSSLDGVFVVVDAAVADMKKVLADGGIYTLSNDMEGDFVVSATTPVTVKLNGHKITNKASDTFTVNHGSSLTIEGEGIVDNVTHARACIYNNGKVLLNGGTYTRSLENGQSDTNAGGNSYYNILNHGEMTINQSVSVSQSGKFSSMIASGYYDYSNTNPRNGHVEGTNAAAPKLTINGGTFSGGLNTIKNDDGATLEIKNGTFNNMSQATVQNHHVTTISGGTFNCSGAKYAVDNEGHNDAKQDMGDMTISGGIFSGLMLNVGNGADMTIIGGTFSDPGILQYLPKEGTANVKVALESDMTAPGFVTQDGQTVEIDMNRHTLTFGNPTVGSPGTETNSCQLLKGSTVTFKNGTLISDNKDIVIQNYSKLHLEDMMLNTPNADYSISNNNESCTLDNVTINAGTGKCAFDVYSFSGYDGVTVTVNSGTINGNVEFGGNNPKKNIKLIVNGGTFNGNLTVNEQYYDFNNPNIIISKEAVIGENAIGWDKYIK</sequence>
<dbReference type="Proteomes" id="UP000260759">
    <property type="component" value="Unassembled WGS sequence"/>
</dbReference>
<protein>
    <submittedName>
        <fullName evidence="1">Cell surface protein</fullName>
    </submittedName>
</protein>
<organism evidence="1 2">
    <name type="scientific">Bacteroides uniformis</name>
    <dbReference type="NCBI Taxonomy" id="820"/>
    <lineage>
        <taxon>Bacteria</taxon>
        <taxon>Pseudomonadati</taxon>
        <taxon>Bacteroidota</taxon>
        <taxon>Bacteroidia</taxon>
        <taxon>Bacteroidales</taxon>
        <taxon>Bacteroidaceae</taxon>
        <taxon>Bacteroides</taxon>
    </lineage>
</organism>
<evidence type="ECO:0000313" key="1">
    <source>
        <dbReference type="EMBL" id="RGN96722.1"/>
    </source>
</evidence>
<proteinExistence type="predicted"/>
<dbReference type="EMBL" id="QSVA01000002">
    <property type="protein sequence ID" value="RGN96722.1"/>
    <property type="molecule type" value="Genomic_DNA"/>
</dbReference>
<dbReference type="Gene3D" id="2.160.20.20">
    <property type="match status" value="1"/>
</dbReference>
<dbReference type="CDD" id="cd13120">
    <property type="entry name" value="BF2867_like_N"/>
    <property type="match status" value="1"/>
</dbReference>
<dbReference type="AlphaFoldDB" id="A0A3E5F568"/>